<sequence>MQKLYGATGGALGGMSGAGGFAGGAAPRGFPGASDDGPTTAQASRRSTKLGHGLLLPLQPVEQFPAAAGTAAGGKGFVHWMESDVFADLRKNNLYYPFSGKQEWEFARFLALSSLTMKEINEFLQLELVQQHLASLLSFKTAKELRQRIELLPTGPEWKSRTIVIPGFPTKKPIVLFYRNSLECIQLLLRNPLFANHLDLVPTKLYENGQRIHKEWINSDGAWAMQHAIPRGRTVLGVVASSDKTNISVMNGDRVAHPFLLSLANIQMDVATKASNNAFLMAALLPVPRFLCDKKLRSVMEARLFIIASTLSAHR</sequence>
<evidence type="ECO:0000313" key="2">
    <source>
        <dbReference type="EMBL" id="KAF7314019.1"/>
    </source>
</evidence>
<comment type="caution">
    <text evidence="2">The sequence shown here is derived from an EMBL/GenBank/DDBJ whole genome shotgun (WGS) entry which is preliminary data.</text>
</comment>
<keyword evidence="3" id="KW-1185">Reference proteome</keyword>
<dbReference type="EMBL" id="JACAZE010000006">
    <property type="protein sequence ID" value="KAF7314019.1"/>
    <property type="molecule type" value="Genomic_DNA"/>
</dbReference>
<name>A0A8H6WIY6_MYCCL</name>
<evidence type="ECO:0000256" key="1">
    <source>
        <dbReference type="SAM" id="MobiDB-lite"/>
    </source>
</evidence>
<organism evidence="2 3">
    <name type="scientific">Mycena chlorophos</name>
    <name type="common">Agaric fungus</name>
    <name type="synonym">Agaricus chlorophos</name>
    <dbReference type="NCBI Taxonomy" id="658473"/>
    <lineage>
        <taxon>Eukaryota</taxon>
        <taxon>Fungi</taxon>
        <taxon>Dikarya</taxon>
        <taxon>Basidiomycota</taxon>
        <taxon>Agaricomycotina</taxon>
        <taxon>Agaricomycetes</taxon>
        <taxon>Agaricomycetidae</taxon>
        <taxon>Agaricales</taxon>
        <taxon>Marasmiineae</taxon>
        <taxon>Mycenaceae</taxon>
        <taxon>Mycena</taxon>
    </lineage>
</organism>
<proteinExistence type="predicted"/>
<dbReference type="Proteomes" id="UP000613580">
    <property type="component" value="Unassembled WGS sequence"/>
</dbReference>
<reference evidence="2" key="1">
    <citation type="submission" date="2020-05" db="EMBL/GenBank/DDBJ databases">
        <title>Mycena genomes resolve the evolution of fungal bioluminescence.</title>
        <authorList>
            <person name="Tsai I.J."/>
        </authorList>
    </citation>
    <scope>NUCLEOTIDE SEQUENCE</scope>
    <source>
        <strain evidence="2">110903Hualien_Pintung</strain>
    </source>
</reference>
<feature type="region of interest" description="Disordered" evidence="1">
    <location>
        <begin position="26"/>
        <end position="46"/>
    </location>
</feature>
<dbReference type="Pfam" id="PF18759">
    <property type="entry name" value="Plavaka"/>
    <property type="match status" value="1"/>
</dbReference>
<gene>
    <name evidence="2" type="ORF">HMN09_00560400</name>
</gene>
<dbReference type="OrthoDB" id="3232986at2759"/>
<evidence type="ECO:0000313" key="3">
    <source>
        <dbReference type="Proteomes" id="UP000613580"/>
    </source>
</evidence>
<accession>A0A8H6WIY6</accession>
<dbReference type="AlphaFoldDB" id="A0A8H6WIY6"/>
<dbReference type="InterPro" id="IPR041078">
    <property type="entry name" value="Plavaka"/>
</dbReference>
<protein>
    <submittedName>
        <fullName evidence="2">RPN1-RPN2-N domain-containing protein</fullName>
    </submittedName>
</protein>